<dbReference type="InterPro" id="IPR001034">
    <property type="entry name" value="DeoR_HTH"/>
</dbReference>
<gene>
    <name evidence="5" type="ORF">GD627_14830</name>
</gene>
<reference evidence="5 6" key="1">
    <citation type="submission" date="2019-08" db="EMBL/GenBank/DDBJ databases">
        <title>Arthrobacter sp. nov., isolated from plateau pika and Tibetan wild ass.</title>
        <authorList>
            <person name="Ge Y."/>
        </authorList>
    </citation>
    <scope>NUCLEOTIDE SEQUENCE [LARGE SCALE GENOMIC DNA]</scope>
    <source>
        <strain evidence="5 6">785</strain>
    </source>
</reference>
<evidence type="ECO:0000256" key="3">
    <source>
        <dbReference type="ARBA" id="ARBA00023163"/>
    </source>
</evidence>
<dbReference type="InterPro" id="IPR013196">
    <property type="entry name" value="HTH_11"/>
</dbReference>
<dbReference type="Gene3D" id="1.10.10.10">
    <property type="entry name" value="Winged helix-like DNA-binding domain superfamily/Winged helix DNA-binding domain"/>
    <property type="match status" value="1"/>
</dbReference>
<evidence type="ECO:0000256" key="2">
    <source>
        <dbReference type="ARBA" id="ARBA00023125"/>
    </source>
</evidence>
<dbReference type="AlphaFoldDB" id="A0A5N6MFH4"/>
<protein>
    <submittedName>
        <fullName evidence="5">WYL domain-containing protein</fullName>
    </submittedName>
</protein>
<feature type="domain" description="HTH deoR-type" evidence="4">
    <location>
        <begin position="4"/>
        <end position="63"/>
    </location>
</feature>
<dbReference type="PROSITE" id="PS52050">
    <property type="entry name" value="WYL"/>
    <property type="match status" value="1"/>
</dbReference>
<keyword evidence="6" id="KW-1185">Reference proteome</keyword>
<keyword evidence="3" id="KW-0804">Transcription</keyword>
<evidence type="ECO:0000256" key="1">
    <source>
        <dbReference type="ARBA" id="ARBA00023015"/>
    </source>
</evidence>
<dbReference type="RefSeq" id="WP_152273182.1">
    <property type="nucleotide sequence ID" value="NZ_VTFX01000006.1"/>
</dbReference>
<dbReference type="PANTHER" id="PTHR34580:SF3">
    <property type="entry name" value="PROTEIN PAFB"/>
    <property type="match status" value="1"/>
</dbReference>
<dbReference type="InterPro" id="IPR036390">
    <property type="entry name" value="WH_DNA-bd_sf"/>
</dbReference>
<keyword evidence="2" id="KW-0238">DNA-binding</keyword>
<dbReference type="InterPro" id="IPR018356">
    <property type="entry name" value="Tscrpt_reg_HTH_DeoR_CS"/>
</dbReference>
<sequence>MPGTSSRMLALLSLLQSRRDWPGRVLAERLDVTPRTVRRDVDRLRELGYSIDAVKGPDGGYRLAAGSELPPLLFDDEQAVAIAVALQSAPSSGVDLDDAAARALTTVKQVMPSRLRHRVEGIRFTDAGASARVDPKVLEAVSTAARDRRVLRFDYGDDVSRPPRRVEPHAVVARRGRWYLICWDLEKTDWRIYRLDKLTPKVPAGAGFTPRTVPAGGAAGFLTARLKGSDGGADWPCYGELLIELPAAAIAPWLGDGELEQVSETACRVRVGSWSEAGLLSWALRFDAPFTVLGPDAFIDSLGGFAARITAARPEEVRRS</sequence>
<comment type="caution">
    <text evidence="5">The sequence shown here is derived from an EMBL/GenBank/DDBJ whole genome shotgun (WGS) entry which is preliminary data.</text>
</comment>
<name>A0A5N6MFH4_9MICC</name>
<dbReference type="InterPro" id="IPR026881">
    <property type="entry name" value="WYL_dom"/>
</dbReference>
<dbReference type="PROSITE" id="PS00894">
    <property type="entry name" value="HTH_DEOR_1"/>
    <property type="match status" value="1"/>
</dbReference>
<dbReference type="InterPro" id="IPR036388">
    <property type="entry name" value="WH-like_DNA-bd_sf"/>
</dbReference>
<evidence type="ECO:0000259" key="4">
    <source>
        <dbReference type="PROSITE" id="PS51000"/>
    </source>
</evidence>
<proteinExistence type="predicted"/>
<dbReference type="Pfam" id="PF13280">
    <property type="entry name" value="WYL"/>
    <property type="match status" value="1"/>
</dbReference>
<keyword evidence="1" id="KW-0805">Transcription regulation</keyword>
<dbReference type="SUPFAM" id="SSF46785">
    <property type="entry name" value="Winged helix' DNA-binding domain"/>
    <property type="match status" value="1"/>
</dbReference>
<dbReference type="PROSITE" id="PS51000">
    <property type="entry name" value="HTH_DEOR_2"/>
    <property type="match status" value="1"/>
</dbReference>
<dbReference type="PANTHER" id="PTHR34580">
    <property type="match status" value="1"/>
</dbReference>
<dbReference type="EMBL" id="VTFX01000006">
    <property type="protein sequence ID" value="KAD3455984.1"/>
    <property type="molecule type" value="Genomic_DNA"/>
</dbReference>
<dbReference type="GO" id="GO:0003677">
    <property type="term" value="F:DNA binding"/>
    <property type="evidence" value="ECO:0007669"/>
    <property type="project" value="UniProtKB-KW"/>
</dbReference>
<dbReference type="InterPro" id="IPR051534">
    <property type="entry name" value="CBASS_pafABC_assoc_protein"/>
</dbReference>
<dbReference type="GO" id="GO:0003700">
    <property type="term" value="F:DNA-binding transcription factor activity"/>
    <property type="evidence" value="ECO:0007669"/>
    <property type="project" value="InterPro"/>
</dbReference>
<organism evidence="5 6">
    <name type="scientific">Arthrobacter yangruifuii</name>
    <dbReference type="NCBI Taxonomy" id="2606616"/>
    <lineage>
        <taxon>Bacteria</taxon>
        <taxon>Bacillati</taxon>
        <taxon>Actinomycetota</taxon>
        <taxon>Actinomycetes</taxon>
        <taxon>Micrococcales</taxon>
        <taxon>Micrococcaceae</taxon>
        <taxon>Arthrobacter</taxon>
    </lineage>
</organism>
<evidence type="ECO:0000313" key="5">
    <source>
        <dbReference type="EMBL" id="KAD3455984.1"/>
    </source>
</evidence>
<accession>A0A5N6MFH4</accession>
<evidence type="ECO:0000313" key="6">
    <source>
        <dbReference type="Proteomes" id="UP000326852"/>
    </source>
</evidence>
<dbReference type="Pfam" id="PF08279">
    <property type="entry name" value="HTH_11"/>
    <property type="match status" value="1"/>
</dbReference>
<dbReference type="Proteomes" id="UP000326852">
    <property type="component" value="Unassembled WGS sequence"/>
</dbReference>